<dbReference type="GO" id="GO:0003968">
    <property type="term" value="F:RNA-directed RNA polymerase activity"/>
    <property type="evidence" value="ECO:0007669"/>
    <property type="project" value="UniProtKB-KW"/>
</dbReference>
<feature type="chain" id="PRO_5043942184" description="RNA-dependent RNA polymerase" evidence="3">
    <location>
        <begin position="20"/>
        <end position="701"/>
    </location>
</feature>
<evidence type="ECO:0000256" key="3">
    <source>
        <dbReference type="SAM" id="SignalP"/>
    </source>
</evidence>
<feature type="domain" description="RDRP core" evidence="4">
    <location>
        <begin position="136"/>
        <end position="570"/>
    </location>
</feature>
<keyword evidence="1" id="KW-0696">RNA-directed RNA polymerase</keyword>
<comment type="similarity">
    <text evidence="1">Belongs to the RdRP family.</text>
</comment>
<keyword evidence="1" id="KW-0694">RNA-binding</keyword>
<organism evidence="5 6">
    <name type="scientific">Pocillopora meandrina</name>
    <dbReference type="NCBI Taxonomy" id="46732"/>
    <lineage>
        <taxon>Eukaryota</taxon>
        <taxon>Metazoa</taxon>
        <taxon>Cnidaria</taxon>
        <taxon>Anthozoa</taxon>
        <taxon>Hexacorallia</taxon>
        <taxon>Scleractinia</taxon>
        <taxon>Astrocoeniina</taxon>
        <taxon>Pocilloporidae</taxon>
        <taxon>Pocillopora</taxon>
    </lineage>
</organism>
<evidence type="ECO:0000259" key="4">
    <source>
        <dbReference type="Pfam" id="PF05183"/>
    </source>
</evidence>
<reference evidence="5 6" key="1">
    <citation type="submission" date="2022-05" db="EMBL/GenBank/DDBJ databases">
        <authorList>
            <consortium name="Genoscope - CEA"/>
            <person name="William W."/>
        </authorList>
    </citation>
    <scope>NUCLEOTIDE SEQUENCE [LARGE SCALE GENOMIC DNA]</scope>
</reference>
<dbReference type="PANTHER" id="PTHR23079">
    <property type="entry name" value="RNA-DEPENDENT RNA POLYMERASE"/>
    <property type="match status" value="1"/>
</dbReference>
<evidence type="ECO:0000313" key="5">
    <source>
        <dbReference type="EMBL" id="CAH3110213.1"/>
    </source>
</evidence>
<sequence length="701" mass="80033">MQSLSMLALILLHLPSTNGLSNAPKVMEEILLLDERNIVTATKGRKERNCDMARPLRIPCTEPLPVFPSDGKPYVIHVIIKPEEGDQECLLFKQKAEQLKKCLMIDQLLSEGNRQGTDLEKTVWKKLLMLEFSSYPRDKISKILARDVEYNGSRYCFLGFSKSQLKEKKCFLIAENDMQIRERRAMFGNLSKDISIAERVAKVQDMFEPYELSLELAEGEFIFETKDENPEESGFMAPELAQKINEIATLNLSNDPSVVEVICPGFAGKMLLSDEILARTTGDKHSRVKALFKTSATSKDHGNTLTLCIVDYSKPFEVGYLDIFTVMLLHCQGVESQYLLELQREHHNLLKTLETDLTSAKYFLRVNGRKELLAKIENGMTPEAREIISKIKKKEIRKMEKSIDGPEEMKVLVSESREVLGVVDPDNQLQCDECFFAPNLDCLLSYEKKRFESAKQVLVIPQPCYSASDIQRFNLCRRIEAYEKLKDCIILPSQTEKRIVSRKYIVCWDNRLVQRFHSSAWNFSEIPSQVSKFFLGVFQCSNVKSFLLSGRSEDTEVMVSAEAETSEGITPSMTSLEPHEDASFQKELKKHFAEFKSSDDLISRAKSLFKKFALLEGSTSCSFCQKLGKYLSPKFDWKNAKRGKIDRQLKDLEKKCENLRSQMEESKESAEESSTQDLKGLYTAMTKNLNHFITDRTGGQC</sequence>
<comment type="catalytic activity">
    <reaction evidence="1">
        <text>RNA(n) + a ribonucleoside 5'-triphosphate = RNA(n+1) + diphosphate</text>
        <dbReference type="Rhea" id="RHEA:21248"/>
        <dbReference type="Rhea" id="RHEA-COMP:14527"/>
        <dbReference type="Rhea" id="RHEA-COMP:17342"/>
        <dbReference type="ChEBI" id="CHEBI:33019"/>
        <dbReference type="ChEBI" id="CHEBI:61557"/>
        <dbReference type="ChEBI" id="CHEBI:140395"/>
        <dbReference type="EC" id="2.7.7.48"/>
    </reaction>
</comment>
<name>A0AAU9WAH1_9CNID</name>
<dbReference type="InterPro" id="IPR057596">
    <property type="entry name" value="RDRP_core"/>
</dbReference>
<dbReference type="InterPro" id="IPR007855">
    <property type="entry name" value="RDRP"/>
</dbReference>
<evidence type="ECO:0000256" key="2">
    <source>
        <dbReference type="SAM" id="Coils"/>
    </source>
</evidence>
<protein>
    <recommendedName>
        <fullName evidence="1">RNA-dependent RNA polymerase</fullName>
        <ecNumber evidence="1">2.7.7.48</ecNumber>
    </recommendedName>
</protein>
<dbReference type="GO" id="GO:0030422">
    <property type="term" value="P:siRNA processing"/>
    <property type="evidence" value="ECO:0007669"/>
    <property type="project" value="TreeGrafter"/>
</dbReference>
<dbReference type="GO" id="GO:0031380">
    <property type="term" value="C:nuclear RNA-directed RNA polymerase complex"/>
    <property type="evidence" value="ECO:0007669"/>
    <property type="project" value="TreeGrafter"/>
</dbReference>
<keyword evidence="6" id="KW-1185">Reference proteome</keyword>
<keyword evidence="1" id="KW-0808">Transferase</keyword>
<keyword evidence="3" id="KW-0732">Signal</keyword>
<feature type="signal peptide" evidence="3">
    <location>
        <begin position="1"/>
        <end position="19"/>
    </location>
</feature>
<dbReference type="PANTHER" id="PTHR23079:SF55">
    <property type="entry name" value="RNA-DIRECTED RNA POLYMERASE"/>
    <property type="match status" value="1"/>
</dbReference>
<dbReference type="EC" id="2.7.7.48" evidence="1"/>
<dbReference type="AlphaFoldDB" id="A0AAU9WAH1"/>
<evidence type="ECO:0000256" key="1">
    <source>
        <dbReference type="RuleBase" id="RU363098"/>
    </source>
</evidence>
<proteinExistence type="inferred from homology"/>
<dbReference type="GO" id="GO:0003723">
    <property type="term" value="F:RNA binding"/>
    <property type="evidence" value="ECO:0007669"/>
    <property type="project" value="UniProtKB-KW"/>
</dbReference>
<gene>
    <name evidence="5" type="ORF">PMEA_00004263</name>
</gene>
<accession>A0AAU9WAH1</accession>
<keyword evidence="1" id="KW-0548">Nucleotidyltransferase</keyword>
<comment type="caution">
    <text evidence="5">The sequence shown here is derived from an EMBL/GenBank/DDBJ whole genome shotgun (WGS) entry which is preliminary data.</text>
</comment>
<dbReference type="EMBL" id="CALNXJ010000012">
    <property type="protein sequence ID" value="CAH3110213.1"/>
    <property type="molecule type" value="Genomic_DNA"/>
</dbReference>
<keyword evidence="2" id="KW-0175">Coiled coil</keyword>
<dbReference type="Proteomes" id="UP001159428">
    <property type="component" value="Unassembled WGS sequence"/>
</dbReference>
<dbReference type="Pfam" id="PF05183">
    <property type="entry name" value="RdRP"/>
    <property type="match status" value="1"/>
</dbReference>
<feature type="coiled-coil region" evidence="2">
    <location>
        <begin position="642"/>
        <end position="676"/>
    </location>
</feature>
<evidence type="ECO:0000313" key="6">
    <source>
        <dbReference type="Proteomes" id="UP001159428"/>
    </source>
</evidence>